<sequence>MNNHLKQQCWPSYVFFSLSALASASNILSLIHFSVYQFLCTKITYLVVQSYCKLLNVFISTWLLISSLFFP</sequence>
<keyword evidence="1" id="KW-0812">Transmembrane</keyword>
<name>A0AAN9NZE1_PHACN</name>
<accession>A0AAN9NZE1</accession>
<evidence type="ECO:0000256" key="1">
    <source>
        <dbReference type="SAM" id="Phobius"/>
    </source>
</evidence>
<keyword evidence="1" id="KW-0472">Membrane</keyword>
<proteinExistence type="predicted"/>
<keyword evidence="1" id="KW-1133">Transmembrane helix</keyword>
<feature type="transmembrane region" description="Helical" evidence="1">
    <location>
        <begin position="51"/>
        <end position="70"/>
    </location>
</feature>
<organism evidence="2 3">
    <name type="scientific">Phaseolus coccineus</name>
    <name type="common">Scarlet runner bean</name>
    <name type="synonym">Phaseolus multiflorus</name>
    <dbReference type="NCBI Taxonomy" id="3886"/>
    <lineage>
        <taxon>Eukaryota</taxon>
        <taxon>Viridiplantae</taxon>
        <taxon>Streptophyta</taxon>
        <taxon>Embryophyta</taxon>
        <taxon>Tracheophyta</taxon>
        <taxon>Spermatophyta</taxon>
        <taxon>Magnoliopsida</taxon>
        <taxon>eudicotyledons</taxon>
        <taxon>Gunneridae</taxon>
        <taxon>Pentapetalae</taxon>
        <taxon>rosids</taxon>
        <taxon>fabids</taxon>
        <taxon>Fabales</taxon>
        <taxon>Fabaceae</taxon>
        <taxon>Papilionoideae</taxon>
        <taxon>50 kb inversion clade</taxon>
        <taxon>NPAAA clade</taxon>
        <taxon>indigoferoid/millettioid clade</taxon>
        <taxon>Phaseoleae</taxon>
        <taxon>Phaseolus</taxon>
    </lineage>
</organism>
<dbReference type="Proteomes" id="UP001374584">
    <property type="component" value="Unassembled WGS sequence"/>
</dbReference>
<feature type="transmembrane region" description="Helical" evidence="1">
    <location>
        <begin position="12"/>
        <end position="39"/>
    </location>
</feature>
<dbReference type="AlphaFoldDB" id="A0AAN9NZE1"/>
<reference evidence="2 3" key="1">
    <citation type="submission" date="2024-01" db="EMBL/GenBank/DDBJ databases">
        <title>The genomes of 5 underutilized Papilionoideae crops provide insights into root nodulation and disease resistanc.</title>
        <authorList>
            <person name="Jiang F."/>
        </authorList>
    </citation>
    <scope>NUCLEOTIDE SEQUENCE [LARGE SCALE GENOMIC DNA]</scope>
    <source>
        <strain evidence="2">JINMINGXINNONG_FW02</strain>
        <tissue evidence="2">Leaves</tissue>
    </source>
</reference>
<comment type="caution">
    <text evidence="2">The sequence shown here is derived from an EMBL/GenBank/DDBJ whole genome shotgun (WGS) entry which is preliminary data.</text>
</comment>
<evidence type="ECO:0000313" key="3">
    <source>
        <dbReference type="Proteomes" id="UP001374584"/>
    </source>
</evidence>
<protein>
    <submittedName>
        <fullName evidence="2">Uncharacterized protein</fullName>
    </submittedName>
</protein>
<gene>
    <name evidence="2" type="ORF">VNO80_00882</name>
</gene>
<evidence type="ECO:0000313" key="2">
    <source>
        <dbReference type="EMBL" id="KAK7382151.1"/>
    </source>
</evidence>
<dbReference type="EMBL" id="JAYMYR010000001">
    <property type="protein sequence ID" value="KAK7382151.1"/>
    <property type="molecule type" value="Genomic_DNA"/>
</dbReference>
<keyword evidence="3" id="KW-1185">Reference proteome</keyword>